<accession>A0A1L9RPS2</accession>
<dbReference type="RefSeq" id="XP_040690631.1">
    <property type="nucleotide sequence ID" value="XM_040837418.1"/>
</dbReference>
<dbReference type="GeneID" id="63753266"/>
<evidence type="ECO:0000259" key="3">
    <source>
        <dbReference type="Pfam" id="PF01370"/>
    </source>
</evidence>
<gene>
    <name evidence="4" type="ORF">ASPWEDRAFT_50336</name>
</gene>
<evidence type="ECO:0000256" key="2">
    <source>
        <dbReference type="ARBA" id="ARBA00023445"/>
    </source>
</evidence>
<evidence type="ECO:0000256" key="1">
    <source>
        <dbReference type="ARBA" id="ARBA00023002"/>
    </source>
</evidence>
<protein>
    <recommendedName>
        <fullName evidence="3">NAD-dependent epimerase/dehydratase domain-containing protein</fullName>
    </recommendedName>
</protein>
<dbReference type="OrthoDB" id="2735536at2759"/>
<comment type="similarity">
    <text evidence="2">Belongs to the NAD(P)-dependent epimerase/dehydratase family. Dihydroflavonol-4-reductase subfamily.</text>
</comment>
<dbReference type="STRING" id="1073089.A0A1L9RPS2"/>
<dbReference type="InterPro" id="IPR050425">
    <property type="entry name" value="NAD(P)_dehydrat-like"/>
</dbReference>
<organism evidence="4 5">
    <name type="scientific">Aspergillus wentii DTO 134E9</name>
    <dbReference type="NCBI Taxonomy" id="1073089"/>
    <lineage>
        <taxon>Eukaryota</taxon>
        <taxon>Fungi</taxon>
        <taxon>Dikarya</taxon>
        <taxon>Ascomycota</taxon>
        <taxon>Pezizomycotina</taxon>
        <taxon>Eurotiomycetes</taxon>
        <taxon>Eurotiomycetidae</taxon>
        <taxon>Eurotiales</taxon>
        <taxon>Aspergillaceae</taxon>
        <taxon>Aspergillus</taxon>
        <taxon>Aspergillus subgen. Cremei</taxon>
    </lineage>
</organism>
<dbReference type="Pfam" id="PF01370">
    <property type="entry name" value="Epimerase"/>
    <property type="match status" value="1"/>
</dbReference>
<dbReference type="FunFam" id="3.40.50.720:FF:000191">
    <property type="entry name" value="Methylglyoxal reductase (NADPH-dependent)"/>
    <property type="match status" value="1"/>
</dbReference>
<proteinExistence type="inferred from homology"/>
<dbReference type="Gene3D" id="3.40.50.720">
    <property type="entry name" value="NAD(P)-binding Rossmann-like Domain"/>
    <property type="match status" value="1"/>
</dbReference>
<name>A0A1L9RPS2_ASPWE</name>
<dbReference type="VEuPathDB" id="FungiDB:ASPWEDRAFT_50336"/>
<dbReference type="EMBL" id="KV878211">
    <property type="protein sequence ID" value="OJJ36955.1"/>
    <property type="molecule type" value="Genomic_DNA"/>
</dbReference>
<sequence>MAHHILLTGGNGFIGSHILAQLLDRGFTVCCPVRSKSKGDKILNDFSTQKSQIDISIIPDIVAPGAFDEVLTNSSFDTVIHTASPFIYGTVESNLEFLDPAIKGTLNLLNAVKGHAPSVKRVIYTSSCASVVNYDLLTSDPPQDLTEDDWNPIEWEEAVNGDQSKAYRASKKFAEQAAWKFMDEEKPNFDLVTLCPPATFGPLRHSISSIKDLNESNFRLWRLCTQSGKDAPVPYIPVHTYIDVRDFANIQVQAMLVPEAGNKRFIACASQFSFQDVCDVLRTNFGELDERVPLGKTGVSSLPPGAYTCDNSRVRKILGVEFRDLEETVADLGRQLLEIEKNENGGV</sequence>
<keyword evidence="1" id="KW-0560">Oxidoreductase</keyword>
<dbReference type="InterPro" id="IPR001509">
    <property type="entry name" value="Epimerase_deHydtase"/>
</dbReference>
<evidence type="ECO:0000313" key="5">
    <source>
        <dbReference type="Proteomes" id="UP000184383"/>
    </source>
</evidence>
<feature type="domain" description="NAD-dependent epimerase/dehydratase" evidence="3">
    <location>
        <begin position="5"/>
        <end position="262"/>
    </location>
</feature>
<dbReference type="InterPro" id="IPR036291">
    <property type="entry name" value="NAD(P)-bd_dom_sf"/>
</dbReference>
<dbReference type="SUPFAM" id="SSF51735">
    <property type="entry name" value="NAD(P)-binding Rossmann-fold domains"/>
    <property type="match status" value="1"/>
</dbReference>
<keyword evidence="5" id="KW-1185">Reference proteome</keyword>
<dbReference type="CDD" id="cd05227">
    <property type="entry name" value="AR_SDR_e"/>
    <property type="match status" value="1"/>
</dbReference>
<dbReference type="AlphaFoldDB" id="A0A1L9RPS2"/>
<dbReference type="PANTHER" id="PTHR10366">
    <property type="entry name" value="NAD DEPENDENT EPIMERASE/DEHYDRATASE"/>
    <property type="match status" value="1"/>
</dbReference>
<dbReference type="Proteomes" id="UP000184383">
    <property type="component" value="Unassembled WGS sequence"/>
</dbReference>
<evidence type="ECO:0000313" key="4">
    <source>
        <dbReference type="EMBL" id="OJJ36955.1"/>
    </source>
</evidence>
<dbReference type="GO" id="GO:0016616">
    <property type="term" value="F:oxidoreductase activity, acting on the CH-OH group of donors, NAD or NADP as acceptor"/>
    <property type="evidence" value="ECO:0007669"/>
    <property type="project" value="TreeGrafter"/>
</dbReference>
<reference evidence="5" key="1">
    <citation type="journal article" date="2017" name="Genome Biol.">
        <title>Comparative genomics reveals high biological diversity and specific adaptations in the industrially and medically important fungal genus Aspergillus.</title>
        <authorList>
            <person name="de Vries R.P."/>
            <person name="Riley R."/>
            <person name="Wiebenga A."/>
            <person name="Aguilar-Osorio G."/>
            <person name="Amillis S."/>
            <person name="Uchima C.A."/>
            <person name="Anderluh G."/>
            <person name="Asadollahi M."/>
            <person name="Askin M."/>
            <person name="Barry K."/>
            <person name="Battaglia E."/>
            <person name="Bayram O."/>
            <person name="Benocci T."/>
            <person name="Braus-Stromeyer S.A."/>
            <person name="Caldana C."/>
            <person name="Canovas D."/>
            <person name="Cerqueira G.C."/>
            <person name="Chen F."/>
            <person name="Chen W."/>
            <person name="Choi C."/>
            <person name="Clum A."/>
            <person name="Dos Santos R.A."/>
            <person name="Damasio A.R."/>
            <person name="Diallinas G."/>
            <person name="Emri T."/>
            <person name="Fekete E."/>
            <person name="Flipphi M."/>
            <person name="Freyberg S."/>
            <person name="Gallo A."/>
            <person name="Gournas C."/>
            <person name="Habgood R."/>
            <person name="Hainaut M."/>
            <person name="Harispe M.L."/>
            <person name="Henrissat B."/>
            <person name="Hilden K.S."/>
            <person name="Hope R."/>
            <person name="Hossain A."/>
            <person name="Karabika E."/>
            <person name="Karaffa L."/>
            <person name="Karanyi Z."/>
            <person name="Krasevec N."/>
            <person name="Kuo A."/>
            <person name="Kusch H."/>
            <person name="LaButti K."/>
            <person name="Lagendijk E.L."/>
            <person name="Lapidus A."/>
            <person name="Levasseur A."/>
            <person name="Lindquist E."/>
            <person name="Lipzen A."/>
            <person name="Logrieco A.F."/>
            <person name="MacCabe A."/>
            <person name="Maekelae M.R."/>
            <person name="Malavazi I."/>
            <person name="Melin P."/>
            <person name="Meyer V."/>
            <person name="Mielnichuk N."/>
            <person name="Miskei M."/>
            <person name="Molnar A.P."/>
            <person name="Mule G."/>
            <person name="Ngan C.Y."/>
            <person name="Orejas M."/>
            <person name="Orosz E."/>
            <person name="Ouedraogo J.P."/>
            <person name="Overkamp K.M."/>
            <person name="Park H.-S."/>
            <person name="Perrone G."/>
            <person name="Piumi F."/>
            <person name="Punt P.J."/>
            <person name="Ram A.F."/>
            <person name="Ramon A."/>
            <person name="Rauscher S."/>
            <person name="Record E."/>
            <person name="Riano-Pachon D.M."/>
            <person name="Robert V."/>
            <person name="Roehrig J."/>
            <person name="Ruller R."/>
            <person name="Salamov A."/>
            <person name="Salih N.S."/>
            <person name="Samson R.A."/>
            <person name="Sandor E."/>
            <person name="Sanguinetti M."/>
            <person name="Schuetze T."/>
            <person name="Sepcic K."/>
            <person name="Shelest E."/>
            <person name="Sherlock G."/>
            <person name="Sophianopoulou V."/>
            <person name="Squina F.M."/>
            <person name="Sun H."/>
            <person name="Susca A."/>
            <person name="Todd R.B."/>
            <person name="Tsang A."/>
            <person name="Unkles S.E."/>
            <person name="van de Wiele N."/>
            <person name="van Rossen-Uffink D."/>
            <person name="Oliveira J.V."/>
            <person name="Vesth T.C."/>
            <person name="Visser J."/>
            <person name="Yu J.-H."/>
            <person name="Zhou M."/>
            <person name="Andersen M.R."/>
            <person name="Archer D.B."/>
            <person name="Baker S.E."/>
            <person name="Benoit I."/>
            <person name="Brakhage A.A."/>
            <person name="Braus G.H."/>
            <person name="Fischer R."/>
            <person name="Frisvad J.C."/>
            <person name="Goldman G.H."/>
            <person name="Houbraken J."/>
            <person name="Oakley B."/>
            <person name="Pocsi I."/>
            <person name="Scazzocchio C."/>
            <person name="Seiboth B."/>
            <person name="vanKuyk P.A."/>
            <person name="Wortman J."/>
            <person name="Dyer P.S."/>
            <person name="Grigoriev I.V."/>
        </authorList>
    </citation>
    <scope>NUCLEOTIDE SEQUENCE [LARGE SCALE GENOMIC DNA]</scope>
    <source>
        <strain evidence="5">DTO 134E9</strain>
    </source>
</reference>
<dbReference type="PANTHER" id="PTHR10366:SF564">
    <property type="entry name" value="STEROL-4-ALPHA-CARBOXYLATE 3-DEHYDROGENASE, DECARBOXYLATING"/>
    <property type="match status" value="1"/>
</dbReference>